<evidence type="ECO:0000259" key="7">
    <source>
        <dbReference type="PROSITE" id="PS51471"/>
    </source>
</evidence>
<sequence>MPELTAEWQAWLTENQQRGCSSESMVSAMVQAGFDALEAGALVRLFRAGQSAVVAPPAAQTKGSYVYDAWPMPLGNRLDGGDRVATVAMRCEQPQVLVLDDVLSTEECAEVIARSQAKLRRSTTVDPSSGAEQVIAQRSSEGTFFALCEDEFIARLDARIARLMGWPLENGEGLQILRYGVGGEYRPHFDYFPPDDPGSAKHIAQGGQRVATLVIYLNTVAEGGATIFPDAGLSVSPRQGSAVYFRYANGQGQLDPLSLHGGAPVEAGEKWIMTKWMRERRYGA</sequence>
<dbReference type="PANTHER" id="PTHR10869:SF246">
    <property type="entry name" value="TRANSMEMBRANE PROLYL 4-HYDROXYLASE"/>
    <property type="match status" value="1"/>
</dbReference>
<dbReference type="InterPro" id="IPR006620">
    <property type="entry name" value="Pro_4_hyd_alph"/>
</dbReference>
<gene>
    <name evidence="8" type="ORF">SAMN02745887_03601</name>
</gene>
<evidence type="ECO:0000256" key="5">
    <source>
        <dbReference type="ARBA" id="ARBA00023002"/>
    </source>
</evidence>
<dbReference type="AlphaFoldDB" id="A0A1K2HRP7"/>
<dbReference type="InterPro" id="IPR005123">
    <property type="entry name" value="Oxoglu/Fe-dep_dioxygenase_dom"/>
</dbReference>
<keyword evidence="6" id="KW-0408">Iron</keyword>
<dbReference type="SMART" id="SM00702">
    <property type="entry name" value="P4Hc"/>
    <property type="match status" value="1"/>
</dbReference>
<dbReference type="RefSeq" id="WP_072430080.1">
    <property type="nucleotide sequence ID" value="NZ_FPKR01000017.1"/>
</dbReference>
<dbReference type="GO" id="GO:0031418">
    <property type="term" value="F:L-ascorbic acid binding"/>
    <property type="evidence" value="ECO:0007669"/>
    <property type="project" value="UniProtKB-KW"/>
</dbReference>
<keyword evidence="5" id="KW-0560">Oxidoreductase</keyword>
<evidence type="ECO:0000256" key="1">
    <source>
        <dbReference type="ARBA" id="ARBA00001961"/>
    </source>
</evidence>
<accession>A0A1K2HRP7</accession>
<dbReference type="EMBL" id="FPKR01000017">
    <property type="protein sequence ID" value="SFZ79419.1"/>
    <property type="molecule type" value="Genomic_DNA"/>
</dbReference>
<dbReference type="GO" id="GO:0005506">
    <property type="term" value="F:iron ion binding"/>
    <property type="evidence" value="ECO:0007669"/>
    <property type="project" value="InterPro"/>
</dbReference>
<evidence type="ECO:0000256" key="6">
    <source>
        <dbReference type="ARBA" id="ARBA00023004"/>
    </source>
</evidence>
<dbReference type="PANTHER" id="PTHR10869">
    <property type="entry name" value="PROLYL 4-HYDROXYLASE ALPHA SUBUNIT"/>
    <property type="match status" value="1"/>
</dbReference>
<dbReference type="Proteomes" id="UP000186513">
    <property type="component" value="Unassembled WGS sequence"/>
</dbReference>
<evidence type="ECO:0000256" key="2">
    <source>
        <dbReference type="ARBA" id="ARBA00022723"/>
    </source>
</evidence>
<dbReference type="PROSITE" id="PS51471">
    <property type="entry name" value="FE2OG_OXY"/>
    <property type="match status" value="1"/>
</dbReference>
<protein>
    <submittedName>
        <fullName evidence="8">Prolyl 4-hydroxylase</fullName>
    </submittedName>
</protein>
<evidence type="ECO:0000256" key="3">
    <source>
        <dbReference type="ARBA" id="ARBA00022896"/>
    </source>
</evidence>
<organism evidence="8 9">
    <name type="scientific">Chitinimonas taiwanensis DSM 18899</name>
    <dbReference type="NCBI Taxonomy" id="1121279"/>
    <lineage>
        <taxon>Bacteria</taxon>
        <taxon>Pseudomonadati</taxon>
        <taxon>Pseudomonadota</taxon>
        <taxon>Betaproteobacteria</taxon>
        <taxon>Neisseriales</taxon>
        <taxon>Chitinibacteraceae</taxon>
        <taxon>Chitinimonas</taxon>
    </lineage>
</organism>
<comment type="cofactor">
    <cofactor evidence="1">
        <name>L-ascorbate</name>
        <dbReference type="ChEBI" id="CHEBI:38290"/>
    </cofactor>
</comment>
<proteinExistence type="predicted"/>
<dbReference type="GO" id="GO:0004656">
    <property type="term" value="F:procollagen-proline 4-dioxygenase activity"/>
    <property type="evidence" value="ECO:0007669"/>
    <property type="project" value="TreeGrafter"/>
</dbReference>
<keyword evidence="9" id="KW-1185">Reference proteome</keyword>
<dbReference type="Pfam" id="PF13640">
    <property type="entry name" value="2OG-FeII_Oxy_3"/>
    <property type="match status" value="1"/>
</dbReference>
<dbReference type="STRING" id="1121279.SAMN02745887_03601"/>
<evidence type="ECO:0000256" key="4">
    <source>
        <dbReference type="ARBA" id="ARBA00022964"/>
    </source>
</evidence>
<evidence type="ECO:0000313" key="9">
    <source>
        <dbReference type="Proteomes" id="UP000186513"/>
    </source>
</evidence>
<name>A0A1K2HRP7_9NEIS</name>
<reference evidence="8 9" key="1">
    <citation type="submission" date="2016-11" db="EMBL/GenBank/DDBJ databases">
        <authorList>
            <person name="Jaros S."/>
            <person name="Januszkiewicz K."/>
            <person name="Wedrychowicz H."/>
        </authorList>
    </citation>
    <scope>NUCLEOTIDE SEQUENCE [LARGE SCALE GENOMIC DNA]</scope>
    <source>
        <strain evidence="8 9">DSM 18899</strain>
    </source>
</reference>
<keyword evidence="2" id="KW-0479">Metal-binding</keyword>
<keyword evidence="4" id="KW-0223">Dioxygenase</keyword>
<feature type="domain" description="Fe2OG dioxygenase" evidence="7">
    <location>
        <begin position="170"/>
        <end position="279"/>
    </location>
</feature>
<dbReference type="InterPro" id="IPR044862">
    <property type="entry name" value="Pro_4_hyd_alph_FE2OG_OXY"/>
</dbReference>
<dbReference type="OrthoDB" id="269774at2"/>
<dbReference type="InterPro" id="IPR045054">
    <property type="entry name" value="P4HA-like"/>
</dbReference>
<dbReference type="Gene3D" id="2.60.120.620">
    <property type="entry name" value="q2cbj1_9rhob like domain"/>
    <property type="match status" value="1"/>
</dbReference>
<keyword evidence="3" id="KW-0847">Vitamin C</keyword>
<evidence type="ECO:0000313" key="8">
    <source>
        <dbReference type="EMBL" id="SFZ79419.1"/>
    </source>
</evidence>